<dbReference type="Gene3D" id="3.40.30.10">
    <property type="entry name" value="Glutaredoxin"/>
    <property type="match status" value="1"/>
</dbReference>
<feature type="domain" description="DSBA-like thioredoxin" evidence="1">
    <location>
        <begin position="3"/>
        <end position="186"/>
    </location>
</feature>
<protein>
    <submittedName>
        <fullName evidence="2">DSBA-like thioredoxin domain protein</fullName>
    </submittedName>
</protein>
<proteinExistence type="predicted"/>
<evidence type="ECO:0000313" key="2">
    <source>
        <dbReference type="EMBL" id="SPL69891.1"/>
    </source>
</evidence>
<dbReference type="InterPro" id="IPR001853">
    <property type="entry name" value="DSBA-like_thioredoxin_dom"/>
</dbReference>
<accession>A0A2U3MWU8</accession>
<dbReference type="RefSeq" id="WP_121973406.1">
    <property type="nucleotide sequence ID" value="NZ_OOGT01000032.1"/>
</dbReference>
<name>A0A2U3MWU8_9GAMM</name>
<dbReference type="Proteomes" id="UP000245974">
    <property type="component" value="Unassembled WGS sequence"/>
</dbReference>
<dbReference type="OrthoDB" id="9799122at2"/>
<dbReference type="PANTHER" id="PTHR42943:SF2">
    <property type="entry name" value="GLUTATHIONE S-TRANSFERASE KAPPA 1"/>
    <property type="match status" value="1"/>
</dbReference>
<keyword evidence="3" id="KW-1185">Reference proteome</keyword>
<evidence type="ECO:0000313" key="3">
    <source>
        <dbReference type="Proteomes" id="UP000245974"/>
    </source>
</evidence>
<dbReference type="GO" id="GO:0006749">
    <property type="term" value="P:glutathione metabolic process"/>
    <property type="evidence" value="ECO:0007669"/>
    <property type="project" value="TreeGrafter"/>
</dbReference>
<dbReference type="AlphaFoldDB" id="A0A2U3MWU8"/>
<dbReference type="InterPro" id="IPR051924">
    <property type="entry name" value="GST_Kappa/NadH"/>
</dbReference>
<sequence length="208" mass="23907">MKIEFVFDIVYPMSYVAFEKLKQHWNEPSARKIELLPIQVLPEIPEEGLDVVDYLTKRYGSAEAYRKLDMAKSAAYGENIEVNLEHMRHMPNSQLAHQAIMALDNTFDQYAVTQAIFHAIFAHGKDIANPEILKDVIEGAGLDGSKVLRSIQHKEIADKQREITQYVQSYGKHPTPFYIVDGQIWDKTFDTLELKQLLLNQNESLIET</sequence>
<dbReference type="GO" id="GO:0004602">
    <property type="term" value="F:glutathione peroxidase activity"/>
    <property type="evidence" value="ECO:0007669"/>
    <property type="project" value="TreeGrafter"/>
</dbReference>
<dbReference type="InParanoid" id="A0A2U3MWU8"/>
<gene>
    <name evidence="2" type="ORF">KPC_1069</name>
</gene>
<dbReference type="PANTHER" id="PTHR42943">
    <property type="entry name" value="GLUTATHIONE S-TRANSFERASE KAPPA"/>
    <property type="match status" value="1"/>
</dbReference>
<dbReference type="GO" id="GO:0004364">
    <property type="term" value="F:glutathione transferase activity"/>
    <property type="evidence" value="ECO:0007669"/>
    <property type="project" value="TreeGrafter"/>
</dbReference>
<organism evidence="2 3">
    <name type="scientific">Acinetobacter stercoris</name>
    <dbReference type="NCBI Taxonomy" id="2126983"/>
    <lineage>
        <taxon>Bacteria</taxon>
        <taxon>Pseudomonadati</taxon>
        <taxon>Pseudomonadota</taxon>
        <taxon>Gammaproteobacteria</taxon>
        <taxon>Moraxellales</taxon>
        <taxon>Moraxellaceae</taxon>
        <taxon>Acinetobacter</taxon>
    </lineage>
</organism>
<dbReference type="Pfam" id="PF01323">
    <property type="entry name" value="DSBA"/>
    <property type="match status" value="1"/>
</dbReference>
<dbReference type="EMBL" id="OOGT01000032">
    <property type="protein sequence ID" value="SPL69891.1"/>
    <property type="molecule type" value="Genomic_DNA"/>
</dbReference>
<reference evidence="3" key="1">
    <citation type="submission" date="2018-03" db="EMBL/GenBank/DDBJ databases">
        <authorList>
            <person name="Blom J."/>
        </authorList>
    </citation>
    <scope>NUCLEOTIDE SEQUENCE [LARGE SCALE GENOMIC DNA]</scope>
    <source>
        <strain evidence="3">KPC-SM-21</strain>
    </source>
</reference>
<evidence type="ECO:0000259" key="1">
    <source>
        <dbReference type="Pfam" id="PF01323"/>
    </source>
</evidence>
<dbReference type="SUPFAM" id="SSF52833">
    <property type="entry name" value="Thioredoxin-like"/>
    <property type="match status" value="1"/>
</dbReference>
<dbReference type="InterPro" id="IPR036249">
    <property type="entry name" value="Thioredoxin-like_sf"/>
</dbReference>